<dbReference type="EMBL" id="BK032610">
    <property type="protein sequence ID" value="DAF51112.1"/>
    <property type="molecule type" value="Genomic_DNA"/>
</dbReference>
<reference evidence="1" key="1">
    <citation type="journal article" date="2021" name="Proc. Natl. Acad. Sci. U.S.A.">
        <title>A Catalog of Tens of Thousands of Viruses from Human Metagenomes Reveals Hidden Associations with Chronic Diseases.</title>
        <authorList>
            <person name="Tisza M.J."/>
            <person name="Buck C.B."/>
        </authorList>
    </citation>
    <scope>NUCLEOTIDE SEQUENCE</scope>
    <source>
        <strain evidence="1">Ct4Uy2</strain>
    </source>
</reference>
<protein>
    <submittedName>
        <fullName evidence="1">Uncharacterized protein</fullName>
    </submittedName>
</protein>
<sequence>MLLVLLFDVKIQVIACLPKHYNKKKLVFNFVYTSYNLLHAKYYYLCYKY</sequence>
<organism evidence="1">
    <name type="scientific">Siphoviridae sp. ct4Uy2</name>
    <dbReference type="NCBI Taxonomy" id="2827777"/>
    <lineage>
        <taxon>Viruses</taxon>
        <taxon>Duplodnaviria</taxon>
        <taxon>Heunggongvirae</taxon>
        <taxon>Uroviricota</taxon>
        <taxon>Caudoviricetes</taxon>
    </lineage>
</organism>
<evidence type="ECO:0000313" key="1">
    <source>
        <dbReference type="EMBL" id="DAF51112.1"/>
    </source>
</evidence>
<proteinExistence type="predicted"/>
<name>A0A8S5SJK6_9CAUD</name>
<accession>A0A8S5SJK6</accession>